<organism evidence="4 5">
    <name type="scientific">Mycena chlorophos</name>
    <name type="common">Agaric fungus</name>
    <name type="synonym">Agaricus chlorophos</name>
    <dbReference type="NCBI Taxonomy" id="658473"/>
    <lineage>
        <taxon>Eukaryota</taxon>
        <taxon>Fungi</taxon>
        <taxon>Dikarya</taxon>
        <taxon>Basidiomycota</taxon>
        <taxon>Agaricomycotina</taxon>
        <taxon>Agaricomycetes</taxon>
        <taxon>Agaricomycetidae</taxon>
        <taxon>Agaricales</taxon>
        <taxon>Marasmiineae</taxon>
        <taxon>Mycenaceae</taxon>
        <taxon>Mycena</taxon>
    </lineage>
</organism>
<dbReference type="Pfam" id="PF20152">
    <property type="entry name" value="DUF6534"/>
    <property type="match status" value="1"/>
</dbReference>
<dbReference type="EMBL" id="JACAZE010000001">
    <property type="protein sequence ID" value="KAF7322349.1"/>
    <property type="molecule type" value="Genomic_DNA"/>
</dbReference>
<keyword evidence="2" id="KW-1133">Transmembrane helix</keyword>
<dbReference type="PANTHER" id="PTHR40465:SF1">
    <property type="entry name" value="DUF6534 DOMAIN-CONTAINING PROTEIN"/>
    <property type="match status" value="1"/>
</dbReference>
<keyword evidence="2" id="KW-0812">Transmembrane</keyword>
<proteinExistence type="predicted"/>
<evidence type="ECO:0000256" key="1">
    <source>
        <dbReference type="SAM" id="MobiDB-lite"/>
    </source>
</evidence>
<evidence type="ECO:0000313" key="5">
    <source>
        <dbReference type="Proteomes" id="UP000613580"/>
    </source>
</evidence>
<keyword evidence="2" id="KW-0472">Membrane</keyword>
<reference evidence="4" key="1">
    <citation type="submission" date="2020-05" db="EMBL/GenBank/DDBJ databases">
        <title>Mycena genomes resolve the evolution of fungal bioluminescence.</title>
        <authorList>
            <person name="Tsai I.J."/>
        </authorList>
    </citation>
    <scope>NUCLEOTIDE SEQUENCE</scope>
    <source>
        <strain evidence="4">110903Hualien_Pintung</strain>
    </source>
</reference>
<sequence>MVVRRLFGVMSMQTFHYFQVFGSDRAWIKCLVGSLWILDTLQLALMGHTLYYWLITNYANPEVLTEAPWSLASTVLTTNTIVFIVQCFLARRVWILSNHNLGLTLLIVVLSLTYYAFALDGQVQLFQLKEDIALFYKFRTITSLGLACASAADIIIGVSLSVYLHHSRTGLVSTNSLIMTLILYSINTGLLTAIVVAVDMICFLTMPTNLIHFAINIVSGKLYTNSLLATLNYRQHFRRPSNAIHTLGTTPAISLSLVNNPPLPSTVEFSQGPSNAAGSRTPPEYDHDHDVEDQVKVKEVPSMIYPV</sequence>
<feature type="compositionally biased region" description="Polar residues" evidence="1">
    <location>
        <begin position="268"/>
        <end position="278"/>
    </location>
</feature>
<evidence type="ECO:0000256" key="2">
    <source>
        <dbReference type="SAM" id="Phobius"/>
    </source>
</evidence>
<feature type="transmembrane region" description="Helical" evidence="2">
    <location>
        <begin position="101"/>
        <end position="118"/>
    </location>
</feature>
<dbReference type="AlphaFoldDB" id="A0A8H6WKT9"/>
<dbReference type="Proteomes" id="UP000613580">
    <property type="component" value="Unassembled WGS sequence"/>
</dbReference>
<feature type="transmembrane region" description="Helical" evidence="2">
    <location>
        <begin position="67"/>
        <end position="89"/>
    </location>
</feature>
<keyword evidence="5" id="KW-1185">Reference proteome</keyword>
<feature type="domain" description="DUF6534" evidence="3">
    <location>
        <begin position="150"/>
        <end position="236"/>
    </location>
</feature>
<comment type="caution">
    <text evidence="4">The sequence shown here is derived from an EMBL/GenBank/DDBJ whole genome shotgun (WGS) entry which is preliminary data.</text>
</comment>
<name>A0A8H6WKT9_MYCCL</name>
<evidence type="ECO:0000313" key="4">
    <source>
        <dbReference type="EMBL" id="KAF7322349.1"/>
    </source>
</evidence>
<dbReference type="InterPro" id="IPR045339">
    <property type="entry name" value="DUF6534"/>
</dbReference>
<dbReference type="PANTHER" id="PTHR40465">
    <property type="entry name" value="CHROMOSOME 1, WHOLE GENOME SHOTGUN SEQUENCE"/>
    <property type="match status" value="1"/>
</dbReference>
<feature type="transmembrane region" description="Helical" evidence="2">
    <location>
        <begin position="176"/>
        <end position="198"/>
    </location>
</feature>
<protein>
    <recommendedName>
        <fullName evidence="3">DUF6534 domain-containing protein</fullName>
    </recommendedName>
</protein>
<dbReference type="OrthoDB" id="2535105at2759"/>
<gene>
    <name evidence="4" type="ORF">HMN09_00012600</name>
</gene>
<accession>A0A8H6WKT9</accession>
<evidence type="ECO:0000259" key="3">
    <source>
        <dbReference type="Pfam" id="PF20152"/>
    </source>
</evidence>
<feature type="transmembrane region" description="Helical" evidence="2">
    <location>
        <begin position="35"/>
        <end position="55"/>
    </location>
</feature>
<feature type="transmembrane region" description="Helical" evidence="2">
    <location>
        <begin position="138"/>
        <end position="164"/>
    </location>
</feature>
<feature type="region of interest" description="Disordered" evidence="1">
    <location>
        <begin position="268"/>
        <end position="289"/>
    </location>
</feature>